<dbReference type="InterPro" id="IPR029048">
    <property type="entry name" value="HSP70_C_sf"/>
</dbReference>
<feature type="region of interest" description="Disordered" evidence="10">
    <location>
        <begin position="605"/>
        <end position="631"/>
    </location>
</feature>
<dbReference type="InterPro" id="IPR013126">
    <property type="entry name" value="Hsp_70_fam"/>
</dbReference>
<sequence>MAVKEKIIGIDLGTTNSAVAVVIGGDPVVITNKEGERITPSVVAFKGQEVLVGSIAKRQAILNPENTVFSVKRFMGKRYDEAEVDIRRVPYKVVRGKNDRVEIYIPAIGRNVTPEEVSSKILAYMKEIAEVYLNEPVKKAVITVPAHFNDAQRQATKDAGIIAGLEVVRVFPEPTAAALAYGLDKTDRTIRVAVYDLGGGTFDISILELDQGVFEVKATSGDTHLGGDDIDQRIIDWLIEEFRKETGIDLRSDRNALQRLKDAAEKAKKELSTLMETQISLPFITSDASGPKHLERVLTRSRLEAMSMDLIERTIEICKHALEDAKLRPQDIDEVILVGGQTRMPLVQQKVREFFGKEPHKGINPDEVVAVGAAIQGAIIAGEYQDKDIVLLDVVPLSLGVETLGGIFDVVIPRNTTIPTRKSKIYTTAEDNQTSVLIKVYQGERPIASENRLLGQFELMGIPPAPRGTPQIEVTFDIDADGILHVSAVDKATNKESSIRIHARTGLTQEEIEKMVQEAEKYKEEDRKRKELIELRNQADAYVYAVEKGLRDLHEKITEEQKKRVEEAMNRLKESLKSDDFNKIRQDFEELQRVWSQVAQEVYAKYGSSTQTGTTEGKKDKPDDTDYEVVK</sequence>
<evidence type="ECO:0000256" key="6">
    <source>
        <dbReference type="ARBA" id="ARBA00023186"/>
    </source>
</evidence>
<comment type="function">
    <text evidence="7">Acts as a chaperone.</text>
</comment>
<dbReference type="NCBIfam" id="NF003520">
    <property type="entry name" value="PRK05183.1"/>
    <property type="match status" value="1"/>
</dbReference>
<dbReference type="Gene3D" id="1.20.1270.10">
    <property type="match status" value="1"/>
</dbReference>
<evidence type="ECO:0000256" key="3">
    <source>
        <dbReference type="ARBA" id="ARBA00022741"/>
    </source>
</evidence>
<protein>
    <recommendedName>
        <fullName evidence="7">Chaperone protein DnaK</fullName>
    </recommendedName>
    <alternativeName>
        <fullName evidence="7">HSP70</fullName>
    </alternativeName>
    <alternativeName>
        <fullName evidence="7">Heat shock 70 kDa protein</fullName>
    </alternativeName>
    <alternativeName>
        <fullName evidence="7">Heat shock protein 70</fullName>
    </alternativeName>
</protein>
<organism evidence="11">
    <name type="scientific">candidate division WOR-3 bacterium</name>
    <dbReference type="NCBI Taxonomy" id="2052148"/>
    <lineage>
        <taxon>Bacteria</taxon>
        <taxon>Bacteria division WOR-3</taxon>
    </lineage>
</organism>
<dbReference type="InterPro" id="IPR018181">
    <property type="entry name" value="Heat_shock_70_CS"/>
</dbReference>
<comment type="induction">
    <text evidence="7">By stress conditions e.g. heat shock.</text>
</comment>
<dbReference type="NCBIfam" id="NF001413">
    <property type="entry name" value="PRK00290.1"/>
    <property type="match status" value="1"/>
</dbReference>
<keyword evidence="9" id="KW-0175">Coiled coil</keyword>
<dbReference type="PROSITE" id="PS00329">
    <property type="entry name" value="HSP70_2"/>
    <property type="match status" value="1"/>
</dbReference>
<evidence type="ECO:0000256" key="4">
    <source>
        <dbReference type="ARBA" id="ARBA00022840"/>
    </source>
</evidence>
<dbReference type="PROSITE" id="PS00297">
    <property type="entry name" value="HSP70_1"/>
    <property type="match status" value="1"/>
</dbReference>
<dbReference type="FunFam" id="3.90.640.10:FF:000003">
    <property type="entry name" value="Molecular chaperone DnaK"/>
    <property type="match status" value="1"/>
</dbReference>
<proteinExistence type="evidence at transcript level"/>
<keyword evidence="6 7" id="KW-0143">Chaperone</keyword>
<evidence type="ECO:0000313" key="12">
    <source>
        <dbReference type="EMBL" id="HGL17567.1"/>
    </source>
</evidence>
<feature type="coiled-coil region" evidence="9">
    <location>
        <begin position="250"/>
        <end position="277"/>
    </location>
</feature>
<dbReference type="InterPro" id="IPR012725">
    <property type="entry name" value="Chaperone_DnaK"/>
</dbReference>
<dbReference type="AlphaFoldDB" id="A0A7C2K2P7"/>
<dbReference type="FunFam" id="3.30.420.40:FF:000004">
    <property type="entry name" value="Molecular chaperone DnaK"/>
    <property type="match status" value="1"/>
</dbReference>
<evidence type="ECO:0000313" key="11">
    <source>
        <dbReference type="EMBL" id="HEN28648.1"/>
    </source>
</evidence>
<evidence type="ECO:0000256" key="7">
    <source>
        <dbReference type="HAMAP-Rule" id="MF_00332"/>
    </source>
</evidence>
<keyword evidence="4 7" id="KW-0067">ATP-binding</keyword>
<evidence type="ECO:0000256" key="2">
    <source>
        <dbReference type="ARBA" id="ARBA00022553"/>
    </source>
</evidence>
<evidence type="ECO:0000256" key="8">
    <source>
        <dbReference type="RuleBase" id="RU003322"/>
    </source>
</evidence>
<comment type="similarity">
    <text evidence="1 7 8">Belongs to the heat shock protein 70 family.</text>
</comment>
<feature type="compositionally biased region" description="Basic and acidic residues" evidence="10">
    <location>
        <begin position="616"/>
        <end position="631"/>
    </location>
</feature>
<dbReference type="PROSITE" id="PS01036">
    <property type="entry name" value="HSP70_3"/>
    <property type="match status" value="1"/>
</dbReference>
<name>A0A7C2K2P7_UNCW3</name>
<dbReference type="FunFam" id="1.20.1270.10:FF:000001">
    <property type="entry name" value="Molecular chaperone DnaK"/>
    <property type="match status" value="1"/>
</dbReference>
<evidence type="ECO:0000256" key="5">
    <source>
        <dbReference type="ARBA" id="ARBA00023016"/>
    </source>
</evidence>
<keyword evidence="3 7" id="KW-0547">Nucleotide-binding</keyword>
<evidence type="ECO:0000256" key="9">
    <source>
        <dbReference type="SAM" id="Coils"/>
    </source>
</evidence>
<dbReference type="GO" id="GO:0140662">
    <property type="term" value="F:ATP-dependent protein folding chaperone"/>
    <property type="evidence" value="ECO:0007669"/>
    <property type="project" value="InterPro"/>
</dbReference>
<comment type="caution">
    <text evidence="11">The sequence shown here is derived from an EMBL/GenBank/DDBJ whole genome shotgun (WGS) entry which is preliminary data.</text>
</comment>
<keyword evidence="2 7" id="KW-0597">Phosphoprotein</keyword>
<evidence type="ECO:0000256" key="1">
    <source>
        <dbReference type="ARBA" id="ARBA00007381"/>
    </source>
</evidence>
<feature type="modified residue" description="Phosphothreonine; by autocatalysis" evidence="7">
    <location>
        <position position="201"/>
    </location>
</feature>
<dbReference type="FunFam" id="2.60.34.10:FF:000014">
    <property type="entry name" value="Chaperone protein DnaK HSP70"/>
    <property type="match status" value="1"/>
</dbReference>
<dbReference type="PRINTS" id="PR00301">
    <property type="entry name" value="HEATSHOCK70"/>
</dbReference>
<dbReference type="InterPro" id="IPR029047">
    <property type="entry name" value="HSP70_peptide-bd_sf"/>
</dbReference>
<reference evidence="11" key="1">
    <citation type="journal article" date="2020" name="mSystems">
        <title>Genome- and Community-Level Interaction Insights into Carbon Utilization and Element Cycling Functions of Hydrothermarchaeota in Hydrothermal Sediment.</title>
        <authorList>
            <person name="Zhou Z."/>
            <person name="Liu Y."/>
            <person name="Xu W."/>
            <person name="Pan J."/>
            <person name="Luo Z.H."/>
            <person name="Li M."/>
        </authorList>
    </citation>
    <scope>NUCLEOTIDE SEQUENCE [LARGE SCALE GENOMIC DNA]</scope>
    <source>
        <strain evidence="11">SpSt-34</strain>
        <strain evidence="12">SpSt-69</strain>
    </source>
</reference>
<dbReference type="InterPro" id="IPR043129">
    <property type="entry name" value="ATPase_NBD"/>
</dbReference>
<dbReference type="Gene3D" id="3.90.640.10">
    <property type="entry name" value="Actin, Chain A, domain 4"/>
    <property type="match status" value="1"/>
</dbReference>
<dbReference type="Gene3D" id="2.60.34.10">
    <property type="entry name" value="Substrate Binding Domain Of DNAk, Chain A, domain 1"/>
    <property type="match status" value="1"/>
</dbReference>
<keyword evidence="5 7" id="KW-0346">Stress response</keyword>
<dbReference type="CDD" id="cd10234">
    <property type="entry name" value="ASKHA_NBD_HSP70_DnaK-like"/>
    <property type="match status" value="1"/>
</dbReference>
<dbReference type="GO" id="GO:0005524">
    <property type="term" value="F:ATP binding"/>
    <property type="evidence" value="ECO:0007669"/>
    <property type="project" value="UniProtKB-UniRule"/>
</dbReference>
<dbReference type="PANTHER" id="PTHR19375">
    <property type="entry name" value="HEAT SHOCK PROTEIN 70KDA"/>
    <property type="match status" value="1"/>
</dbReference>
<dbReference type="Pfam" id="PF00012">
    <property type="entry name" value="HSP70"/>
    <property type="match status" value="1"/>
</dbReference>
<evidence type="ECO:0000256" key="10">
    <source>
        <dbReference type="SAM" id="MobiDB-lite"/>
    </source>
</evidence>
<dbReference type="SUPFAM" id="SSF100920">
    <property type="entry name" value="Heat shock protein 70kD (HSP70), peptide-binding domain"/>
    <property type="match status" value="1"/>
</dbReference>
<dbReference type="NCBIfam" id="TIGR02350">
    <property type="entry name" value="prok_dnaK"/>
    <property type="match status" value="1"/>
</dbReference>
<gene>
    <name evidence="7 11" type="primary">dnaK</name>
    <name evidence="11" type="ORF">ENQ77_08425</name>
    <name evidence="12" type="ORF">ENU66_04480</name>
</gene>
<dbReference type="SUPFAM" id="SSF53067">
    <property type="entry name" value="Actin-like ATPase domain"/>
    <property type="match status" value="2"/>
</dbReference>
<dbReference type="SUPFAM" id="SSF100934">
    <property type="entry name" value="Heat shock protein 70kD (HSP70), C-terminal subdomain"/>
    <property type="match status" value="1"/>
</dbReference>
<accession>A0A7C2K2P7</accession>
<dbReference type="GO" id="GO:0051082">
    <property type="term" value="F:unfolded protein binding"/>
    <property type="evidence" value="ECO:0007669"/>
    <property type="project" value="InterPro"/>
</dbReference>
<dbReference type="HAMAP" id="MF_00332">
    <property type="entry name" value="DnaK"/>
    <property type="match status" value="1"/>
</dbReference>
<dbReference type="EMBL" id="DSOL01000241">
    <property type="protein sequence ID" value="HEN28648.1"/>
    <property type="molecule type" value="Genomic_DNA"/>
</dbReference>
<dbReference type="EMBL" id="DTDJ01000029">
    <property type="protein sequence ID" value="HGL17567.1"/>
    <property type="molecule type" value="Genomic_DNA"/>
</dbReference>
<dbReference type="Gene3D" id="3.30.420.40">
    <property type="match status" value="2"/>
</dbReference>